<feature type="non-terminal residue" evidence="9">
    <location>
        <position position="269"/>
    </location>
</feature>
<gene>
    <name evidence="9" type="ORF">S01H4_36757</name>
</gene>
<evidence type="ECO:0000256" key="1">
    <source>
        <dbReference type="ARBA" id="ARBA00001946"/>
    </source>
</evidence>
<keyword evidence="5" id="KW-0547">Nucleotide-binding</keyword>
<evidence type="ECO:0000256" key="7">
    <source>
        <dbReference type="ARBA" id="ARBA00022884"/>
    </source>
</evidence>
<sequence>MEVIISHQSTDFDSLAAMVAAKKIYKDALLVFTGAVERNVRKFISIYGDLIEITPFKKIKIEEITRLIIVDTRIKRRIGPFVNVLKKRDLEIHIYDHHPSTEDDIKGDLNVIEELGSTTTIILKKIKEMNLKISPIEATLFALGIYEDTGSLTFSTTTIDDINSISYLFDRGIKLKVVANFMNIGLSLAQKKLLNQLLLSSKEISCKGIHINLAKAEAKNYTEGLALLTHRLIEIENSDVFFTIVKMADRIYIVGRSRVNSVDVDEILK</sequence>
<evidence type="ECO:0000259" key="8">
    <source>
        <dbReference type="Pfam" id="PF01368"/>
    </source>
</evidence>
<keyword evidence="6" id="KW-0460">Magnesium</keyword>
<comment type="cofactor">
    <cofactor evidence="1">
        <name>Mg(2+)</name>
        <dbReference type="ChEBI" id="CHEBI:18420"/>
    </cofactor>
</comment>
<evidence type="ECO:0000256" key="4">
    <source>
        <dbReference type="ARBA" id="ARBA00022723"/>
    </source>
</evidence>
<dbReference type="GO" id="GO:0016779">
    <property type="term" value="F:nucleotidyltransferase activity"/>
    <property type="evidence" value="ECO:0007669"/>
    <property type="project" value="UniProtKB-KW"/>
</dbReference>
<organism evidence="9">
    <name type="scientific">marine sediment metagenome</name>
    <dbReference type="NCBI Taxonomy" id="412755"/>
    <lineage>
        <taxon>unclassified sequences</taxon>
        <taxon>metagenomes</taxon>
        <taxon>ecological metagenomes</taxon>
    </lineage>
</organism>
<dbReference type="EMBL" id="BART01019675">
    <property type="protein sequence ID" value="GAG94828.1"/>
    <property type="molecule type" value="Genomic_DNA"/>
</dbReference>
<reference evidence="9" key="1">
    <citation type="journal article" date="2014" name="Front. Microbiol.">
        <title>High frequency of phylogenetically diverse reductive dehalogenase-homologous genes in deep subseafloor sedimentary metagenomes.</title>
        <authorList>
            <person name="Kawai M."/>
            <person name="Futagami T."/>
            <person name="Toyoda A."/>
            <person name="Takaki Y."/>
            <person name="Nishi S."/>
            <person name="Hori S."/>
            <person name="Arai W."/>
            <person name="Tsubouchi T."/>
            <person name="Morono Y."/>
            <person name="Uchiyama I."/>
            <person name="Ito T."/>
            <person name="Fujiyama A."/>
            <person name="Inagaki F."/>
            <person name="Takami H."/>
        </authorList>
    </citation>
    <scope>NUCLEOTIDE SEQUENCE</scope>
    <source>
        <strain evidence="9">Expedition CK06-06</strain>
    </source>
</reference>
<evidence type="ECO:0000313" key="9">
    <source>
        <dbReference type="EMBL" id="GAG94828.1"/>
    </source>
</evidence>
<keyword evidence="3" id="KW-0548">Nucleotidyltransferase</keyword>
<dbReference type="GO" id="GO:0008033">
    <property type="term" value="P:tRNA processing"/>
    <property type="evidence" value="ECO:0007669"/>
    <property type="project" value="UniProtKB-KW"/>
</dbReference>
<dbReference type="GO" id="GO:0000166">
    <property type="term" value="F:nucleotide binding"/>
    <property type="evidence" value="ECO:0007669"/>
    <property type="project" value="UniProtKB-KW"/>
</dbReference>
<name>X1CF01_9ZZZZ</name>
<keyword evidence="3" id="KW-0808">Transferase</keyword>
<proteinExistence type="predicted"/>
<keyword evidence="2" id="KW-0819">tRNA processing</keyword>
<dbReference type="PANTHER" id="PTHR47788">
    <property type="entry name" value="POLYA POLYMERASE"/>
    <property type="match status" value="1"/>
</dbReference>
<keyword evidence="7" id="KW-0694">RNA-binding</keyword>
<dbReference type="InterPro" id="IPR001667">
    <property type="entry name" value="DDH_dom"/>
</dbReference>
<accession>X1CF01</accession>
<keyword evidence="4" id="KW-0479">Metal-binding</keyword>
<evidence type="ECO:0000256" key="3">
    <source>
        <dbReference type="ARBA" id="ARBA00022695"/>
    </source>
</evidence>
<dbReference type="InterPro" id="IPR038763">
    <property type="entry name" value="DHH_sf"/>
</dbReference>
<dbReference type="Gene3D" id="3.90.1640.10">
    <property type="entry name" value="inorganic pyrophosphatase (n-terminal core)"/>
    <property type="match status" value="1"/>
</dbReference>
<evidence type="ECO:0000256" key="5">
    <source>
        <dbReference type="ARBA" id="ARBA00022741"/>
    </source>
</evidence>
<evidence type="ECO:0000256" key="6">
    <source>
        <dbReference type="ARBA" id="ARBA00022842"/>
    </source>
</evidence>
<dbReference type="SUPFAM" id="SSF64182">
    <property type="entry name" value="DHH phosphoesterases"/>
    <property type="match status" value="1"/>
</dbReference>
<protein>
    <recommendedName>
        <fullName evidence="8">DDH domain-containing protein</fullName>
    </recommendedName>
</protein>
<comment type="caution">
    <text evidence="9">The sequence shown here is derived from an EMBL/GenBank/DDBJ whole genome shotgun (WGS) entry which is preliminary data.</text>
</comment>
<dbReference type="Pfam" id="PF01368">
    <property type="entry name" value="DHH"/>
    <property type="match status" value="1"/>
</dbReference>
<dbReference type="GO" id="GO:0003723">
    <property type="term" value="F:RNA binding"/>
    <property type="evidence" value="ECO:0007669"/>
    <property type="project" value="UniProtKB-KW"/>
</dbReference>
<evidence type="ECO:0000256" key="2">
    <source>
        <dbReference type="ARBA" id="ARBA00022694"/>
    </source>
</evidence>
<dbReference type="GO" id="GO:0046872">
    <property type="term" value="F:metal ion binding"/>
    <property type="evidence" value="ECO:0007669"/>
    <property type="project" value="UniProtKB-KW"/>
</dbReference>
<dbReference type="InterPro" id="IPR052390">
    <property type="entry name" value="tRNA_nt/polyA_polymerase"/>
</dbReference>
<dbReference type="AlphaFoldDB" id="X1CF01"/>
<feature type="domain" description="DDH" evidence="8">
    <location>
        <begin position="3"/>
        <end position="145"/>
    </location>
</feature>
<dbReference type="PANTHER" id="PTHR47788:SF1">
    <property type="entry name" value="A-ADDING TRNA NUCLEOTIDYLTRANSFERASE"/>
    <property type="match status" value="1"/>
</dbReference>